<name>A0A1V3IKC4_9PAST</name>
<dbReference type="PANTHER" id="PTHR37024:SF3">
    <property type="entry name" value="TYPE VI SECRETION SYSTEM PROTEIN TSSA"/>
    <property type="match status" value="1"/>
</dbReference>
<protein>
    <submittedName>
        <fullName evidence="2">Type VI secretion system ImpA domain-containing protein</fullName>
    </submittedName>
</protein>
<dbReference type="AlphaFoldDB" id="A0A1V3IKC4"/>
<evidence type="ECO:0000259" key="1">
    <source>
        <dbReference type="Pfam" id="PF06812"/>
    </source>
</evidence>
<dbReference type="Proteomes" id="UP000189433">
    <property type="component" value="Unassembled WGS sequence"/>
</dbReference>
<dbReference type="EMBL" id="MLHJ01000073">
    <property type="protein sequence ID" value="OOF41933.1"/>
    <property type="molecule type" value="Genomic_DNA"/>
</dbReference>
<dbReference type="RefSeq" id="WP_077417075.1">
    <property type="nucleotide sequence ID" value="NZ_MLHJ01000073.1"/>
</dbReference>
<accession>A0A1V3IKC4</accession>
<dbReference type="NCBIfam" id="TIGR03362">
    <property type="entry name" value="VI_chp_7"/>
    <property type="match status" value="1"/>
</dbReference>
<organism evidence="2 3">
    <name type="scientific">Rodentibacter rarus</name>
    <dbReference type="NCBI Taxonomy" id="1908260"/>
    <lineage>
        <taxon>Bacteria</taxon>
        <taxon>Pseudomonadati</taxon>
        <taxon>Pseudomonadota</taxon>
        <taxon>Gammaproteobacteria</taxon>
        <taxon>Pasteurellales</taxon>
        <taxon>Pasteurellaceae</taxon>
        <taxon>Rodentibacter</taxon>
    </lineage>
</organism>
<dbReference type="OrthoDB" id="1522895at2"/>
<evidence type="ECO:0000313" key="2">
    <source>
        <dbReference type="EMBL" id="OOF41933.1"/>
    </source>
</evidence>
<proteinExistence type="predicted"/>
<reference evidence="2 3" key="1">
    <citation type="submission" date="2016-10" db="EMBL/GenBank/DDBJ databases">
        <title>Rodentibacter gen. nov. and new species.</title>
        <authorList>
            <person name="Christensen H."/>
        </authorList>
    </citation>
    <scope>NUCLEOTIDE SEQUENCE [LARGE SCALE GENOMIC DNA]</scope>
    <source>
        <strain evidence="2 3">CCUG17206</strain>
    </source>
</reference>
<comment type="caution">
    <text evidence="2">The sequence shown here is derived from an EMBL/GenBank/DDBJ whole genome shotgun (WGS) entry which is preliminary data.</text>
</comment>
<feature type="domain" description="ImpA N-terminal" evidence="1">
    <location>
        <begin position="29"/>
        <end position="114"/>
    </location>
</feature>
<gene>
    <name evidence="2" type="ORF">BKK50_07985</name>
</gene>
<keyword evidence="3" id="KW-1185">Reference proteome</keyword>
<sequence>MDYLENHPWRQSLLNTVVNDIAVDIVDEHPDWIYLDGEMVKLGSLEHELLDIEKVQKIAIKLLSTESKDLRILAHLLRTLQHSGQILDLLLGLQLFADYVEHFWQQAAPVSEMKKYRLGLQIIKRFDKGATQFRQNSSRLEREAAETLFEKLSQYLKGNKLATEIDALRQVYLLNIEQTNKVVLQTSNIDKNVKETVEKTTYSASLSAPIEVDVSNERAWKNTLLKVVEYLSERDVTSPVVYQLRRYVLWSGITSLPIAEDCKTPLAPPSQDRVSIYEMALEHPTLETLQNIEHSLTVAPFWFYGHYLSAQMAEKLGHYQISIVIKNALNEFLTRLPQLSTLCFNDGSEFCPKTVLDWLSPKENVVSSPLLALDNLEDNNFDALLMRLNDQGHTDLRNQFYNQLFLAQQLEKRGLLNLARQYYLTIDKAIENLSVKEWEQSLVGLLTEKLE</sequence>
<dbReference type="Pfam" id="PF06812">
    <property type="entry name" value="ImpA_N"/>
    <property type="match status" value="1"/>
</dbReference>
<dbReference type="PANTHER" id="PTHR37024">
    <property type="entry name" value="TYPE VI SECRETION SYSTEM DUF2094 AND IMPA-RELATED DOMAIN PROTEIN"/>
    <property type="match status" value="1"/>
</dbReference>
<dbReference type="InterPro" id="IPR017739">
    <property type="entry name" value="T6SS-assoc_VCA0119"/>
</dbReference>
<dbReference type="Pfam" id="PF16989">
    <property type="entry name" value="T6SS_VasJ"/>
    <property type="match status" value="1"/>
</dbReference>
<evidence type="ECO:0000313" key="3">
    <source>
        <dbReference type="Proteomes" id="UP000189433"/>
    </source>
</evidence>
<dbReference type="STRING" id="1908260.BKK50_07985"/>
<dbReference type="InterPro" id="IPR010657">
    <property type="entry name" value="ImpA_N"/>
</dbReference>